<dbReference type="OrthoDB" id="3360125at2759"/>
<dbReference type="AlphaFoldDB" id="A0A9P7F9M4"/>
<comment type="caution">
    <text evidence="3">The sequence shown here is derived from an EMBL/GenBank/DDBJ whole genome shotgun (WGS) entry which is preliminary data.</text>
</comment>
<name>A0A9P7F9M4_9AGAM</name>
<proteinExistence type="predicted"/>
<feature type="region of interest" description="Disordered" evidence="1">
    <location>
        <begin position="1"/>
        <end position="36"/>
    </location>
</feature>
<keyword evidence="2" id="KW-1133">Transmembrane helix</keyword>
<keyword evidence="2" id="KW-0812">Transmembrane</keyword>
<gene>
    <name evidence="3" type="ORF">F5147DRAFT_685780</name>
</gene>
<reference evidence="3" key="1">
    <citation type="journal article" date="2020" name="New Phytol.">
        <title>Comparative genomics reveals dynamic genome evolution in host specialist ectomycorrhizal fungi.</title>
        <authorList>
            <person name="Lofgren L.A."/>
            <person name="Nguyen N.H."/>
            <person name="Vilgalys R."/>
            <person name="Ruytinx J."/>
            <person name="Liao H.L."/>
            <person name="Branco S."/>
            <person name="Kuo A."/>
            <person name="LaButti K."/>
            <person name="Lipzen A."/>
            <person name="Andreopoulos W."/>
            <person name="Pangilinan J."/>
            <person name="Riley R."/>
            <person name="Hundley H."/>
            <person name="Na H."/>
            <person name="Barry K."/>
            <person name="Grigoriev I.V."/>
            <person name="Stajich J.E."/>
            <person name="Kennedy P.G."/>
        </authorList>
    </citation>
    <scope>NUCLEOTIDE SEQUENCE</scope>
    <source>
        <strain evidence="3">FC423</strain>
    </source>
</reference>
<sequence length="351" mass="39506">MANPSSSHHERGERDREREREHRHRSERERHHHHRTISSTTLLLVLSLVLAVLAVMLSLPASSSASAKAAGAEDPAASGLWGYLTPKRSQALVARESSVAGREAEVARREAELLVGAPGGVLPAQQSPIVCPVCPTATVVDFAPAQTIIKEVVKEADLAPPGWWKETNARAEEILDRELRIGDREREITRREESVNRREHDASRREAWIMEQLVLINNDGASLEEEVFYEPAVSKRKLKELPPMIIAETETKTIIQYETLPASTVTVPPPANTRFAAFPTPEVFSSSYTTQIPRTTAITVEEDFIREPLRAEEVEEYEVEEYEDDDVRAVTLRRNARPNRRPPPNSRGWLW</sequence>
<evidence type="ECO:0000313" key="3">
    <source>
        <dbReference type="EMBL" id="KAG2111560.1"/>
    </source>
</evidence>
<evidence type="ECO:0000313" key="4">
    <source>
        <dbReference type="Proteomes" id="UP000823399"/>
    </source>
</evidence>
<feature type="compositionally biased region" description="Basic and acidic residues" evidence="1">
    <location>
        <begin position="7"/>
        <end position="29"/>
    </location>
</feature>
<accession>A0A9P7F9M4</accession>
<dbReference type="EMBL" id="JABBWM010000017">
    <property type="protein sequence ID" value="KAG2111560.1"/>
    <property type="molecule type" value="Genomic_DNA"/>
</dbReference>
<dbReference type="Proteomes" id="UP000823399">
    <property type="component" value="Unassembled WGS sequence"/>
</dbReference>
<keyword evidence="2" id="KW-0472">Membrane</keyword>
<protein>
    <submittedName>
        <fullName evidence="3">Uncharacterized protein</fullName>
    </submittedName>
</protein>
<dbReference type="RefSeq" id="XP_041294779.1">
    <property type="nucleotide sequence ID" value="XM_041436700.1"/>
</dbReference>
<keyword evidence="4" id="KW-1185">Reference proteome</keyword>
<evidence type="ECO:0000256" key="2">
    <source>
        <dbReference type="SAM" id="Phobius"/>
    </source>
</evidence>
<dbReference type="GeneID" id="64698959"/>
<evidence type="ECO:0000256" key="1">
    <source>
        <dbReference type="SAM" id="MobiDB-lite"/>
    </source>
</evidence>
<feature type="transmembrane region" description="Helical" evidence="2">
    <location>
        <begin position="37"/>
        <end position="59"/>
    </location>
</feature>
<organism evidence="3 4">
    <name type="scientific">Suillus discolor</name>
    <dbReference type="NCBI Taxonomy" id="1912936"/>
    <lineage>
        <taxon>Eukaryota</taxon>
        <taxon>Fungi</taxon>
        <taxon>Dikarya</taxon>
        <taxon>Basidiomycota</taxon>
        <taxon>Agaricomycotina</taxon>
        <taxon>Agaricomycetes</taxon>
        <taxon>Agaricomycetidae</taxon>
        <taxon>Boletales</taxon>
        <taxon>Suillineae</taxon>
        <taxon>Suillaceae</taxon>
        <taxon>Suillus</taxon>
    </lineage>
</organism>